<accession>A0ABT2HGV5</accession>
<dbReference type="InterPro" id="IPR011664">
    <property type="entry name" value="Abi_system_AbiD/AbiF-like"/>
</dbReference>
<dbReference type="Pfam" id="PF07751">
    <property type="entry name" value="Abi_2"/>
    <property type="match status" value="1"/>
</dbReference>
<evidence type="ECO:0000313" key="1">
    <source>
        <dbReference type="EMBL" id="MCS6522492.1"/>
    </source>
</evidence>
<keyword evidence="2" id="KW-1185">Reference proteome</keyword>
<sequence length="324" mass="36100">MSIDDQIATLRGRGLSIADPDRAAAVLAEVGYYRLTGYLYPFRVSRSVTDEHGRAATLVEERFRPTAAFDDACALIVFDRALRLLVLEAVERVEVAVRTRLAHVLGRVAPFAHEDRSVFSTAFTAPRPGTDPRSEHQRWLERLDERCARSDESFVAHFRERYDGHMPIWVVVELLELGQVCRLYSGLRNDLATEVAAAFSVPTKQLMRSWLASVNYVRNVAAHHARLFNRKLVAAPKRPNATQVPTLAHLGSGAAPKRFGVYEVLAVLAHLLESVPSDGDWQRRTAALLADFPQIDGIDVRSTGADPAWLSEPLWNGPRRSGTN</sequence>
<name>A0ABT2HGV5_9MICO</name>
<organism evidence="1 2">
    <name type="scientific">Curtobacterium citreum</name>
    <dbReference type="NCBI Taxonomy" id="2036"/>
    <lineage>
        <taxon>Bacteria</taxon>
        <taxon>Bacillati</taxon>
        <taxon>Actinomycetota</taxon>
        <taxon>Actinomycetes</taxon>
        <taxon>Micrococcales</taxon>
        <taxon>Microbacteriaceae</taxon>
        <taxon>Curtobacterium</taxon>
    </lineage>
</organism>
<protein>
    <submittedName>
        <fullName evidence="1">Abi family protein</fullName>
    </submittedName>
</protein>
<dbReference type="PIRSF" id="PIRSF034934">
    <property type="entry name" value="AbiF_AbiD"/>
    <property type="match status" value="1"/>
</dbReference>
<dbReference type="Proteomes" id="UP001652264">
    <property type="component" value="Unassembled WGS sequence"/>
</dbReference>
<evidence type="ECO:0000313" key="2">
    <source>
        <dbReference type="Proteomes" id="UP001652264"/>
    </source>
</evidence>
<dbReference type="EMBL" id="JANVAD010000003">
    <property type="protein sequence ID" value="MCS6522492.1"/>
    <property type="molecule type" value="Genomic_DNA"/>
</dbReference>
<gene>
    <name evidence="1" type="ORF">NYQ28_07925</name>
</gene>
<dbReference type="InterPro" id="IPR017034">
    <property type="entry name" value="Abi_system_AbiD/AbiF"/>
</dbReference>
<comment type="caution">
    <text evidence="1">The sequence shown here is derived from an EMBL/GenBank/DDBJ whole genome shotgun (WGS) entry which is preliminary data.</text>
</comment>
<dbReference type="GeneID" id="95322338"/>
<dbReference type="RefSeq" id="WP_167509949.1">
    <property type="nucleotide sequence ID" value="NZ_BMNV01000005.1"/>
</dbReference>
<reference evidence="1 2" key="1">
    <citation type="submission" date="2022-08" db="EMBL/GenBank/DDBJ databases">
        <title>Taxonomy of Curtobacterium flaccumfaciens.</title>
        <authorList>
            <person name="Osdaghi E."/>
            <person name="Taghavi S.M."/>
            <person name="Hamidizade M."/>
            <person name="Abachi H."/>
            <person name="Fazliarab A."/>
            <person name="Baeyen S."/>
            <person name="Portier P."/>
            <person name="Van Vaerenbergh J."/>
            <person name="Jacques M.-A."/>
        </authorList>
    </citation>
    <scope>NUCLEOTIDE SEQUENCE [LARGE SCALE GENOMIC DNA]</scope>
    <source>
        <strain evidence="1 2">LMG8786T</strain>
    </source>
</reference>
<proteinExistence type="predicted"/>